<dbReference type="Proteomes" id="UP001187531">
    <property type="component" value="Unassembled WGS sequence"/>
</dbReference>
<proteinExistence type="predicted"/>
<keyword evidence="3" id="KW-1185">Reference proteome</keyword>
<dbReference type="AlphaFoldDB" id="A0AA88H2F8"/>
<reference evidence="2" key="1">
    <citation type="submission" date="2023-07" db="EMBL/GenBank/DDBJ databases">
        <title>Chromosome-level genome assembly of Artemia franciscana.</title>
        <authorList>
            <person name="Jo E."/>
        </authorList>
    </citation>
    <scope>NUCLEOTIDE SEQUENCE</scope>
    <source>
        <tissue evidence="2">Whole body</tissue>
    </source>
</reference>
<accession>A0AA88H2F8</accession>
<feature type="region of interest" description="Disordered" evidence="1">
    <location>
        <begin position="1"/>
        <end position="43"/>
    </location>
</feature>
<evidence type="ECO:0000313" key="2">
    <source>
        <dbReference type="EMBL" id="KAK2702079.1"/>
    </source>
</evidence>
<feature type="compositionally biased region" description="Basic and acidic residues" evidence="1">
    <location>
        <begin position="7"/>
        <end position="16"/>
    </location>
</feature>
<comment type="caution">
    <text evidence="2">The sequence shown here is derived from an EMBL/GenBank/DDBJ whole genome shotgun (WGS) entry which is preliminary data.</text>
</comment>
<organism evidence="2 3">
    <name type="scientific">Artemia franciscana</name>
    <name type="common">Brine shrimp</name>
    <name type="synonym">Artemia sanfranciscana</name>
    <dbReference type="NCBI Taxonomy" id="6661"/>
    <lineage>
        <taxon>Eukaryota</taxon>
        <taxon>Metazoa</taxon>
        <taxon>Ecdysozoa</taxon>
        <taxon>Arthropoda</taxon>
        <taxon>Crustacea</taxon>
        <taxon>Branchiopoda</taxon>
        <taxon>Anostraca</taxon>
        <taxon>Artemiidae</taxon>
        <taxon>Artemia</taxon>
    </lineage>
</organism>
<evidence type="ECO:0000256" key="1">
    <source>
        <dbReference type="SAM" id="MobiDB-lite"/>
    </source>
</evidence>
<dbReference type="EMBL" id="JAVRJZ010000904">
    <property type="protein sequence ID" value="KAK2702079.1"/>
    <property type="molecule type" value="Genomic_DNA"/>
</dbReference>
<gene>
    <name evidence="2" type="ORF">QYM36_019308</name>
</gene>
<name>A0AA88H2F8_ARTSF</name>
<protein>
    <submittedName>
        <fullName evidence="2">Uncharacterized protein</fullName>
    </submittedName>
</protein>
<evidence type="ECO:0000313" key="3">
    <source>
        <dbReference type="Proteomes" id="UP001187531"/>
    </source>
</evidence>
<sequence length="728" mass="81614">MSRLQKYRSDMTKPIKVDVVSKPSLPSEPQPSGPLVSRRDPTAVNQNLGPCAAPVNQNHGPDVAEPFSPQASTQEYEGLFEKFPVSYRQSAKLLYHNLHELDGFEIERGFNNIKIHDKLYNATDLLTDLISNRKSRYAIDSNIINFLADSNIPLSLIINKGILKDVQNLRRISSEQVTESDGSFASVNSTVLESPSQSPIKSRQRFKTGSGWKMALVSLHLTNSFDSLRQDQDYFFKLFRFVGDSKDPSKRLGTKITLPKNKRYNTIPEIIKDMNNLVYTGKDSVNFHYNKLYDRVYILGLKVGESCYLSDGLREVLGYKENIIEPEPDNNFHQTYGIEGPLVPGLYYQWNSIFVYTDIVQRSHCFVKTIQNGGGMDYYQGKAAPMVGYGAFSQFFGKMMRFAIPLLRKFVVPVASDIVGNTITDFEKGQDFGSSLKRNIQNKVRDITESMKQRGKDGTLDPKLAVLATETLHLAARPSHDFFQLNQFIPPGLKIDIKFSPSLPRFVFRKLEKAAPDVKLTISEAVLHIRKVKIVSSLALAVEKIKASGSNLKMMIPKLMPTARIIPTGSLSFAESSLTTYGHLPSKVILGLVKTSNQLGSYESSPFKFELFHLSSLHLKVNGQPIYSLNFSDQSYRLLYEMSMRTLGGDETTFENGLSYDKWIRDSSLICLDISGTPDLSLIKDGTLRLDLTFSQATDASVSLIIIGFQETFLEIDKSGAVFLPIAP</sequence>